<reference evidence="4" key="1">
    <citation type="submission" date="2020-08" db="EMBL/GenBank/DDBJ databases">
        <title>Genome public.</title>
        <authorList>
            <person name="Liu C."/>
            <person name="Sun Q."/>
        </authorList>
    </citation>
    <scope>NUCLEOTIDE SEQUENCE</scope>
    <source>
        <strain evidence="4">NSJ-44</strain>
    </source>
</reference>
<dbReference type="Proteomes" id="UP000654279">
    <property type="component" value="Unassembled WGS sequence"/>
</dbReference>
<dbReference type="InterPro" id="IPR036249">
    <property type="entry name" value="Thioredoxin-like_sf"/>
</dbReference>
<comment type="caution">
    <text evidence="4">The sequence shown here is derived from an EMBL/GenBank/DDBJ whole genome shotgun (WGS) entry which is preliminary data.</text>
</comment>
<dbReference type="RefSeq" id="WP_138296031.1">
    <property type="nucleotide sequence ID" value="NZ_JACRSO010000002.1"/>
</dbReference>
<keyword evidence="3" id="KW-0411">Iron-sulfur</keyword>
<dbReference type="CDD" id="cd02980">
    <property type="entry name" value="TRX_Fd_family"/>
    <property type="match status" value="1"/>
</dbReference>
<dbReference type="PANTHER" id="PTHR43578">
    <property type="entry name" value="NADH-QUINONE OXIDOREDUCTASE SUBUNIT F"/>
    <property type="match status" value="1"/>
</dbReference>
<keyword evidence="2" id="KW-0408">Iron</keyword>
<dbReference type="SUPFAM" id="SSF52833">
    <property type="entry name" value="Thioredoxin-like"/>
    <property type="match status" value="1"/>
</dbReference>
<sequence>MKSIKELEEIRKRTLEQVNIRKDREGTRIVVGMATCGIAAGARPVLLQFMEEVNKRHLQDVTVSQTGCIGVCRLEPIVEVYAPNNEKVTYVHMTPDKVAKVVNDHIVNGQVVEEYTIGYAEANK</sequence>
<keyword evidence="5" id="KW-1185">Reference proteome</keyword>
<evidence type="ECO:0000313" key="5">
    <source>
        <dbReference type="Proteomes" id="UP000654279"/>
    </source>
</evidence>
<name>A0A926D0G0_9FIRM</name>
<protein>
    <submittedName>
        <fullName evidence="4">(2Fe-2S) ferredoxin domain-containing protein</fullName>
    </submittedName>
</protein>
<dbReference type="AlphaFoldDB" id="A0A926D0G0"/>
<accession>A0A926D0G0</accession>
<dbReference type="PANTHER" id="PTHR43578:SF3">
    <property type="entry name" value="NADH-QUINONE OXIDOREDUCTASE SUBUNIT F"/>
    <property type="match status" value="1"/>
</dbReference>
<evidence type="ECO:0000313" key="4">
    <source>
        <dbReference type="EMBL" id="MBC8528956.1"/>
    </source>
</evidence>
<dbReference type="GO" id="GO:0051536">
    <property type="term" value="F:iron-sulfur cluster binding"/>
    <property type="evidence" value="ECO:0007669"/>
    <property type="project" value="UniProtKB-KW"/>
</dbReference>
<evidence type="ECO:0000256" key="1">
    <source>
        <dbReference type="ARBA" id="ARBA00022723"/>
    </source>
</evidence>
<organism evidence="4 5">
    <name type="scientific">Luoshenia tenuis</name>
    <dbReference type="NCBI Taxonomy" id="2763654"/>
    <lineage>
        <taxon>Bacteria</taxon>
        <taxon>Bacillati</taxon>
        <taxon>Bacillota</taxon>
        <taxon>Clostridia</taxon>
        <taxon>Christensenellales</taxon>
        <taxon>Christensenellaceae</taxon>
        <taxon>Luoshenia</taxon>
    </lineage>
</organism>
<dbReference type="EMBL" id="JACRSO010000002">
    <property type="protein sequence ID" value="MBC8528956.1"/>
    <property type="molecule type" value="Genomic_DNA"/>
</dbReference>
<dbReference type="Gene3D" id="3.40.30.10">
    <property type="entry name" value="Glutaredoxin"/>
    <property type="match status" value="1"/>
</dbReference>
<evidence type="ECO:0000256" key="3">
    <source>
        <dbReference type="ARBA" id="ARBA00023014"/>
    </source>
</evidence>
<gene>
    <name evidence="4" type="ORF">H8699_05910</name>
</gene>
<proteinExistence type="predicted"/>
<evidence type="ECO:0000256" key="2">
    <source>
        <dbReference type="ARBA" id="ARBA00023004"/>
    </source>
</evidence>
<dbReference type="GO" id="GO:0046872">
    <property type="term" value="F:metal ion binding"/>
    <property type="evidence" value="ECO:0007669"/>
    <property type="project" value="UniProtKB-KW"/>
</dbReference>
<keyword evidence="1" id="KW-0479">Metal-binding</keyword>